<evidence type="ECO:0000313" key="6">
    <source>
        <dbReference type="EMBL" id="PXX73728.1"/>
    </source>
</evidence>
<dbReference type="InterPro" id="IPR005119">
    <property type="entry name" value="LysR_subst-bd"/>
</dbReference>
<evidence type="ECO:0000256" key="1">
    <source>
        <dbReference type="ARBA" id="ARBA00009437"/>
    </source>
</evidence>
<dbReference type="EMBL" id="QJKI01000037">
    <property type="protein sequence ID" value="PXX73728.1"/>
    <property type="molecule type" value="Genomic_DNA"/>
</dbReference>
<gene>
    <name evidence="6" type="ORF">DFR34_1378</name>
</gene>
<dbReference type="Proteomes" id="UP000247555">
    <property type="component" value="Unassembled WGS sequence"/>
</dbReference>
<evidence type="ECO:0000313" key="7">
    <source>
        <dbReference type="Proteomes" id="UP000247555"/>
    </source>
</evidence>
<dbReference type="PROSITE" id="PS50931">
    <property type="entry name" value="HTH_LYSR"/>
    <property type="match status" value="1"/>
</dbReference>
<keyword evidence="3 6" id="KW-0238">DNA-binding</keyword>
<dbReference type="PANTHER" id="PTHR30126:SF94">
    <property type="entry name" value="LYSR FAMILY TRANSCRIPTIONAL REGULATOR"/>
    <property type="match status" value="1"/>
</dbReference>
<dbReference type="InterPro" id="IPR036390">
    <property type="entry name" value="WH_DNA-bd_sf"/>
</dbReference>
<name>A0A318KG42_9NEIS</name>
<proteinExistence type="inferred from homology"/>
<comment type="caution">
    <text evidence="6">The sequence shown here is derived from an EMBL/GenBank/DDBJ whole genome shotgun (WGS) entry which is preliminary data.</text>
</comment>
<dbReference type="Gene3D" id="1.10.10.10">
    <property type="entry name" value="Winged helix-like DNA-binding domain superfamily/Winged helix DNA-binding domain"/>
    <property type="match status" value="1"/>
</dbReference>
<evidence type="ECO:0000256" key="3">
    <source>
        <dbReference type="ARBA" id="ARBA00023125"/>
    </source>
</evidence>
<dbReference type="SUPFAM" id="SSF53850">
    <property type="entry name" value="Periplasmic binding protein-like II"/>
    <property type="match status" value="1"/>
</dbReference>
<accession>A0A318KG42</accession>
<dbReference type="Gene3D" id="3.40.190.10">
    <property type="entry name" value="Periplasmic binding protein-like II"/>
    <property type="match status" value="2"/>
</dbReference>
<protein>
    <submittedName>
        <fullName evidence="6">DNA-binding transcriptional LysR family regulator</fullName>
    </submittedName>
</protein>
<dbReference type="CDD" id="cd08420">
    <property type="entry name" value="PBP2_CysL_like"/>
    <property type="match status" value="1"/>
</dbReference>
<evidence type="ECO:0000259" key="5">
    <source>
        <dbReference type="PROSITE" id="PS50931"/>
    </source>
</evidence>
<dbReference type="FunFam" id="1.10.10.10:FF:000001">
    <property type="entry name" value="LysR family transcriptional regulator"/>
    <property type="match status" value="1"/>
</dbReference>
<dbReference type="RefSeq" id="WP_110392204.1">
    <property type="nucleotide sequence ID" value="NZ_QJKI01000037.1"/>
</dbReference>
<keyword evidence="2" id="KW-0805">Transcription regulation</keyword>
<evidence type="ECO:0000256" key="2">
    <source>
        <dbReference type="ARBA" id="ARBA00023015"/>
    </source>
</evidence>
<dbReference type="GO" id="GO:0000976">
    <property type="term" value="F:transcription cis-regulatory region binding"/>
    <property type="evidence" value="ECO:0007669"/>
    <property type="project" value="TreeGrafter"/>
</dbReference>
<dbReference type="SUPFAM" id="SSF46785">
    <property type="entry name" value="Winged helix' DNA-binding domain"/>
    <property type="match status" value="1"/>
</dbReference>
<dbReference type="GO" id="GO:0003700">
    <property type="term" value="F:DNA-binding transcription factor activity"/>
    <property type="evidence" value="ECO:0007669"/>
    <property type="project" value="InterPro"/>
</dbReference>
<dbReference type="InterPro" id="IPR000847">
    <property type="entry name" value="LysR_HTH_N"/>
</dbReference>
<dbReference type="AlphaFoldDB" id="A0A318KG42"/>
<dbReference type="InterPro" id="IPR036388">
    <property type="entry name" value="WH-like_DNA-bd_sf"/>
</dbReference>
<comment type="similarity">
    <text evidence="1">Belongs to the LysR transcriptional regulatory family.</text>
</comment>
<keyword evidence="7" id="KW-1185">Reference proteome</keyword>
<dbReference type="Pfam" id="PF00126">
    <property type="entry name" value="HTH_1"/>
    <property type="match status" value="1"/>
</dbReference>
<dbReference type="PANTHER" id="PTHR30126">
    <property type="entry name" value="HTH-TYPE TRANSCRIPTIONAL REGULATOR"/>
    <property type="match status" value="1"/>
</dbReference>
<keyword evidence="4" id="KW-0804">Transcription</keyword>
<dbReference type="OrthoDB" id="9808620at2"/>
<feature type="domain" description="HTH lysR-type" evidence="5">
    <location>
        <begin position="5"/>
        <end position="62"/>
    </location>
</feature>
<reference evidence="6 7" key="1">
    <citation type="submission" date="2018-05" db="EMBL/GenBank/DDBJ databases">
        <title>Genomic Encyclopedia of Type Strains, Phase IV (KMG-IV): sequencing the most valuable type-strain genomes for metagenomic binning, comparative biology and taxonomic classification.</title>
        <authorList>
            <person name="Goeker M."/>
        </authorList>
    </citation>
    <scope>NUCLEOTIDE SEQUENCE [LARGE SCALE GENOMIC DNA]</scope>
    <source>
        <strain evidence="6 7">DSM 29661</strain>
    </source>
</reference>
<organism evidence="6 7">
    <name type="scientific">Rivihabitans pingtungensis</name>
    <dbReference type="NCBI Taxonomy" id="1054498"/>
    <lineage>
        <taxon>Bacteria</taxon>
        <taxon>Pseudomonadati</taxon>
        <taxon>Pseudomonadota</taxon>
        <taxon>Betaproteobacteria</taxon>
        <taxon>Neisseriales</taxon>
        <taxon>Aquaspirillaceae</taxon>
        <taxon>Rivihabitans</taxon>
    </lineage>
</organism>
<dbReference type="Pfam" id="PF03466">
    <property type="entry name" value="LysR_substrate"/>
    <property type="match status" value="1"/>
</dbReference>
<evidence type="ECO:0000256" key="4">
    <source>
        <dbReference type="ARBA" id="ARBA00023163"/>
    </source>
</evidence>
<dbReference type="PRINTS" id="PR00039">
    <property type="entry name" value="HTHLYSR"/>
</dbReference>
<dbReference type="NCBIfam" id="NF008095">
    <property type="entry name" value="PRK10837.1"/>
    <property type="match status" value="1"/>
</dbReference>
<sequence length="287" mass="30600">MPLRLTLRELEVFVAIAEQHSVTRAARAVALSQSAASQALAQLESAVGVSLFDRVGRGLQLNAHGRAALPRARALLDDAQALQDALLGGALSLRLGASTTIANYLLPQRLAALRRQQPDCRLSLHVANTRDIVAAVLACTVDFGLVEGPCQHPELEVIPWLDDELTLIAAPDHPLAHRPLSAAELADAPWLLREPGSGTREAVERALLPSLGRLRVEMELGDSEAIKRAVAAGLGVSCLSRRVAAELLTSGALVELRADLPVLTRTLWRIHRRDRPPGAGLLGVLAG</sequence>